<dbReference type="EMBL" id="VFJC01000031">
    <property type="protein sequence ID" value="KAB5517084.1"/>
    <property type="molecule type" value="Genomic_DNA"/>
</dbReference>
<comment type="similarity">
    <text evidence="1">Belongs to the FAM228 family.</text>
</comment>
<sequence length="254" mass="29392">MLVKSRKDYDGVITLHKPVPPHLFHHTSPRSVGQKPSSVVECPYVRSVTRKSTSVLTRPGAEADKAHTLSPGAIKQLQDQFLSERQEADAITQPLLEKENGFIKDLERFLNHRDMLSVRKRELLHKRWTECVWWPVKRSVEQRFTRCRYEGVEPVEMMHTGYRAKVSTAPLKDPLFLYTHSRMKEKRVVLHCQTGCVDGRQWVASAEEQSRNKRDLHRGSRCRGPVYMAMADGRCFRPECWSAIGQSRSYSMKS</sequence>
<dbReference type="InterPro" id="IPR040046">
    <property type="entry name" value="FAM228"/>
</dbReference>
<accession>A0A5N5JGF8</accession>
<organism evidence="2 3">
    <name type="scientific">Pangasianodon hypophthalmus</name>
    <name type="common">Striped catfish</name>
    <name type="synonym">Helicophagus hypophthalmus</name>
    <dbReference type="NCBI Taxonomy" id="310915"/>
    <lineage>
        <taxon>Eukaryota</taxon>
        <taxon>Metazoa</taxon>
        <taxon>Chordata</taxon>
        <taxon>Craniata</taxon>
        <taxon>Vertebrata</taxon>
        <taxon>Euteleostomi</taxon>
        <taxon>Actinopterygii</taxon>
        <taxon>Neopterygii</taxon>
        <taxon>Teleostei</taxon>
        <taxon>Ostariophysi</taxon>
        <taxon>Siluriformes</taxon>
        <taxon>Pangasiidae</taxon>
        <taxon>Pangasianodon</taxon>
    </lineage>
</organism>
<evidence type="ECO:0000256" key="1">
    <source>
        <dbReference type="ARBA" id="ARBA00007753"/>
    </source>
</evidence>
<name>A0A5N5JGF8_PANHP</name>
<evidence type="ECO:0008006" key="4">
    <source>
        <dbReference type="Google" id="ProtNLM"/>
    </source>
</evidence>
<comment type="caution">
    <text evidence="2">The sequence shown here is derived from an EMBL/GenBank/DDBJ whole genome shotgun (WGS) entry which is preliminary data.</text>
</comment>
<protein>
    <recommendedName>
        <fullName evidence="4">Protein FAM228B</fullName>
    </recommendedName>
</protein>
<proteinExistence type="inferred from homology"/>
<gene>
    <name evidence="2" type="ORF">PHYPO_G00185370</name>
</gene>
<evidence type="ECO:0000313" key="3">
    <source>
        <dbReference type="Proteomes" id="UP000327468"/>
    </source>
</evidence>
<dbReference type="Proteomes" id="UP000327468">
    <property type="component" value="Chromosome 30"/>
</dbReference>
<reference evidence="2 3" key="1">
    <citation type="submission" date="2019-06" db="EMBL/GenBank/DDBJ databases">
        <title>A chromosome-scale genome assembly of the striped catfish, Pangasianodon hypophthalmus.</title>
        <authorList>
            <person name="Wen M."/>
            <person name="Zahm M."/>
            <person name="Roques C."/>
            <person name="Cabau C."/>
            <person name="Klopp C."/>
            <person name="Donnadieu C."/>
            <person name="Jouanno E."/>
            <person name="Avarre J.-C."/>
            <person name="Campet M."/>
            <person name="Ha T.T.T."/>
            <person name="Dugue R."/>
            <person name="Lampietro C."/>
            <person name="Louis A."/>
            <person name="Herpin A."/>
            <person name="Echchiki A."/>
            <person name="Berthelot C."/>
            <person name="Parey E."/>
            <person name="Roest-Crollius H."/>
            <person name="Braasch I."/>
            <person name="Postlethwait J."/>
            <person name="Bobe J."/>
            <person name="Montfort J."/>
            <person name="Bouchez O."/>
            <person name="Begum T."/>
            <person name="Schartl M."/>
            <person name="Guiguen Y."/>
        </authorList>
    </citation>
    <scope>NUCLEOTIDE SEQUENCE [LARGE SCALE GENOMIC DNA]</scope>
    <source>
        <strain evidence="2 3">Indonesia</strain>
        <tissue evidence="2">Blood</tissue>
    </source>
</reference>
<dbReference type="AlphaFoldDB" id="A0A5N5JGF8"/>
<dbReference type="PANTHER" id="PTHR28584:SF1">
    <property type="entry name" value="PROTEIN FAM228B"/>
    <property type="match status" value="1"/>
</dbReference>
<keyword evidence="3" id="KW-1185">Reference proteome</keyword>
<evidence type="ECO:0000313" key="2">
    <source>
        <dbReference type="EMBL" id="KAB5517084.1"/>
    </source>
</evidence>
<dbReference type="PANTHER" id="PTHR28584">
    <property type="entry name" value="FAMILY WITH SEQUENCE SIMILARITY 228 MEMBER A"/>
    <property type="match status" value="1"/>
</dbReference>